<dbReference type="AlphaFoldDB" id="A0A1B6CUV6"/>
<feature type="transmembrane region" description="Helical" evidence="1">
    <location>
        <begin position="151"/>
        <end position="170"/>
    </location>
</feature>
<sequence>MKQDKLTIGPDSQSEIKNLPNWNLSTKQTFNGGIGDKLKSYYSIQSTSHQIQFGIKSYLHNFYDPPDQEVMNSGEFSQDDFQTETNARNHRGCCIRCFLWLGINLTIIGLATMLFGFLIPTRNAIVGHQDNLEILDRSAITFNHYLELSQILGLAIVCFGTTFLTIMLYISKKYNKKEPNYYYVLGATIIPETFVANPNISSQTHLNSILYVNNILSLRKK</sequence>
<evidence type="ECO:0000256" key="1">
    <source>
        <dbReference type="SAM" id="Phobius"/>
    </source>
</evidence>
<dbReference type="GO" id="GO:0030133">
    <property type="term" value="C:transport vesicle"/>
    <property type="evidence" value="ECO:0007669"/>
    <property type="project" value="InterPro"/>
</dbReference>
<protein>
    <recommendedName>
        <fullName evidence="3">Neurensin-1</fullName>
    </recommendedName>
</protein>
<reference evidence="2" key="1">
    <citation type="submission" date="2015-12" db="EMBL/GenBank/DDBJ databases">
        <title>De novo transcriptome assembly of four potential Pierce s Disease insect vectors from Arizona vineyards.</title>
        <authorList>
            <person name="Tassone E.E."/>
        </authorList>
    </citation>
    <scope>NUCLEOTIDE SEQUENCE</scope>
</reference>
<keyword evidence="1" id="KW-1133">Transmembrane helix</keyword>
<dbReference type="GO" id="GO:0043025">
    <property type="term" value="C:neuronal cell body"/>
    <property type="evidence" value="ECO:0007669"/>
    <property type="project" value="TreeGrafter"/>
</dbReference>
<name>A0A1B6CUV6_9HEMI</name>
<gene>
    <name evidence="2" type="ORF">g.22680</name>
</gene>
<proteinExistence type="predicted"/>
<dbReference type="PANTHER" id="PTHR14796:SF3">
    <property type="entry name" value="NEURENSIN 1-LIKE-RELATED"/>
    <property type="match status" value="1"/>
</dbReference>
<evidence type="ECO:0000313" key="2">
    <source>
        <dbReference type="EMBL" id="JAS17270.1"/>
    </source>
</evidence>
<organism evidence="2">
    <name type="scientific">Clastoptera arizonana</name>
    <name type="common">Arizona spittle bug</name>
    <dbReference type="NCBI Taxonomy" id="38151"/>
    <lineage>
        <taxon>Eukaryota</taxon>
        <taxon>Metazoa</taxon>
        <taxon>Ecdysozoa</taxon>
        <taxon>Arthropoda</taxon>
        <taxon>Hexapoda</taxon>
        <taxon>Insecta</taxon>
        <taxon>Pterygota</taxon>
        <taxon>Neoptera</taxon>
        <taxon>Paraneoptera</taxon>
        <taxon>Hemiptera</taxon>
        <taxon>Auchenorrhyncha</taxon>
        <taxon>Cercopoidea</taxon>
        <taxon>Clastopteridae</taxon>
        <taxon>Clastoptera</taxon>
    </lineage>
</organism>
<dbReference type="EMBL" id="GEDC01020028">
    <property type="protein sequence ID" value="JAS17270.1"/>
    <property type="molecule type" value="Transcribed_RNA"/>
</dbReference>
<dbReference type="Pfam" id="PF14927">
    <property type="entry name" value="Neurensin"/>
    <property type="match status" value="1"/>
</dbReference>
<keyword evidence="1" id="KW-0812">Transmembrane</keyword>
<dbReference type="PANTHER" id="PTHR14796">
    <property type="entry name" value="NEURENSIN 1-RELATED"/>
    <property type="match status" value="1"/>
</dbReference>
<accession>A0A1B6CUV6</accession>
<dbReference type="InterPro" id="IPR024883">
    <property type="entry name" value="Neurensin"/>
</dbReference>
<dbReference type="GO" id="GO:0043005">
    <property type="term" value="C:neuron projection"/>
    <property type="evidence" value="ECO:0007669"/>
    <property type="project" value="TreeGrafter"/>
</dbReference>
<keyword evidence="1" id="KW-0472">Membrane</keyword>
<evidence type="ECO:0008006" key="3">
    <source>
        <dbReference type="Google" id="ProtNLM"/>
    </source>
</evidence>
<feature type="transmembrane region" description="Helical" evidence="1">
    <location>
        <begin position="98"/>
        <end position="119"/>
    </location>
</feature>
<dbReference type="GO" id="GO:0007399">
    <property type="term" value="P:nervous system development"/>
    <property type="evidence" value="ECO:0007669"/>
    <property type="project" value="TreeGrafter"/>
</dbReference>